<dbReference type="RefSeq" id="XP_007698675.1">
    <property type="nucleotide sequence ID" value="XM_007700485.1"/>
</dbReference>
<reference evidence="3 4" key="1">
    <citation type="journal article" date="2012" name="PLoS Pathog.">
        <title>Diverse lifestyles and strategies of plant pathogenesis encoded in the genomes of eighteen Dothideomycetes fungi.</title>
        <authorList>
            <person name="Ohm R.A."/>
            <person name="Feau N."/>
            <person name="Henrissat B."/>
            <person name="Schoch C.L."/>
            <person name="Horwitz B.A."/>
            <person name="Barry K.W."/>
            <person name="Condon B.J."/>
            <person name="Copeland A.C."/>
            <person name="Dhillon B."/>
            <person name="Glaser F."/>
            <person name="Hesse C.N."/>
            <person name="Kosti I."/>
            <person name="LaButti K."/>
            <person name="Lindquist E.A."/>
            <person name="Lucas S."/>
            <person name="Salamov A.A."/>
            <person name="Bradshaw R.E."/>
            <person name="Ciuffetti L."/>
            <person name="Hamelin R.C."/>
            <person name="Kema G.H.J."/>
            <person name="Lawrence C."/>
            <person name="Scott J.A."/>
            <person name="Spatafora J.W."/>
            <person name="Turgeon B.G."/>
            <person name="de Wit P.J.G.M."/>
            <person name="Zhong S."/>
            <person name="Goodwin S.B."/>
            <person name="Grigoriev I.V."/>
        </authorList>
    </citation>
    <scope>NUCLEOTIDE SEQUENCE [LARGE SCALE GENOMIC DNA]</scope>
    <source>
        <strain evidence="4">ND90Pr / ATCC 201652</strain>
    </source>
</reference>
<dbReference type="KEGG" id="bsc:COCSADRAFT_170043"/>
<evidence type="ECO:0000259" key="2">
    <source>
        <dbReference type="Pfam" id="PF09362"/>
    </source>
</evidence>
<dbReference type="AlphaFoldDB" id="M2SE74"/>
<dbReference type="HOGENOM" id="CLU_014722_0_0_1"/>
<dbReference type="Pfam" id="PF09362">
    <property type="entry name" value="DUF1996"/>
    <property type="match status" value="1"/>
</dbReference>
<keyword evidence="4" id="KW-1185">Reference proteome</keyword>
<dbReference type="InterPro" id="IPR018535">
    <property type="entry name" value="DUF1996"/>
</dbReference>
<dbReference type="PANTHER" id="PTHR43662">
    <property type="match status" value="1"/>
</dbReference>
<dbReference type="OMA" id="IMYELMW"/>
<accession>M2SE74</accession>
<organism evidence="3 4">
    <name type="scientific">Cochliobolus sativus (strain ND90Pr / ATCC 201652)</name>
    <name type="common">Common root rot and spot blotch fungus</name>
    <name type="synonym">Bipolaris sorokiniana</name>
    <dbReference type="NCBI Taxonomy" id="665912"/>
    <lineage>
        <taxon>Eukaryota</taxon>
        <taxon>Fungi</taxon>
        <taxon>Dikarya</taxon>
        <taxon>Ascomycota</taxon>
        <taxon>Pezizomycotina</taxon>
        <taxon>Dothideomycetes</taxon>
        <taxon>Pleosporomycetidae</taxon>
        <taxon>Pleosporales</taxon>
        <taxon>Pleosporineae</taxon>
        <taxon>Pleosporaceae</taxon>
        <taxon>Bipolaris</taxon>
    </lineage>
</organism>
<evidence type="ECO:0000313" key="3">
    <source>
        <dbReference type="EMBL" id="EMD65563.1"/>
    </source>
</evidence>
<feature type="domain" description="DUF1996" evidence="2">
    <location>
        <begin position="36"/>
        <end position="287"/>
    </location>
</feature>
<reference evidence="4" key="2">
    <citation type="journal article" date="2013" name="PLoS Genet.">
        <title>Comparative genome structure, secondary metabolite, and effector coding capacity across Cochliobolus pathogens.</title>
        <authorList>
            <person name="Condon B.J."/>
            <person name="Leng Y."/>
            <person name="Wu D."/>
            <person name="Bushley K.E."/>
            <person name="Ohm R.A."/>
            <person name="Otillar R."/>
            <person name="Martin J."/>
            <person name="Schackwitz W."/>
            <person name="Grimwood J."/>
            <person name="MohdZainudin N."/>
            <person name="Xue C."/>
            <person name="Wang R."/>
            <person name="Manning V.A."/>
            <person name="Dhillon B."/>
            <person name="Tu Z.J."/>
            <person name="Steffenson B.J."/>
            <person name="Salamov A."/>
            <person name="Sun H."/>
            <person name="Lowry S."/>
            <person name="LaButti K."/>
            <person name="Han J."/>
            <person name="Copeland A."/>
            <person name="Lindquist E."/>
            <person name="Barry K."/>
            <person name="Schmutz J."/>
            <person name="Baker S.E."/>
            <person name="Ciuffetti L.M."/>
            <person name="Grigoriev I.V."/>
            <person name="Zhong S."/>
            <person name="Turgeon B.G."/>
        </authorList>
    </citation>
    <scope>NUCLEOTIDE SEQUENCE [LARGE SCALE GENOMIC DNA]</scope>
    <source>
        <strain evidence="4">ND90Pr / ATCC 201652</strain>
    </source>
</reference>
<gene>
    <name evidence="3" type="ORF">COCSADRAFT_170043</name>
</gene>
<proteinExistence type="predicted"/>
<dbReference type="OrthoDB" id="74764at2759"/>
<feature type="signal peptide" evidence="1">
    <location>
        <begin position="1"/>
        <end position="19"/>
    </location>
</feature>
<name>M2SE74_COCSN</name>
<keyword evidence="1" id="KW-0732">Signal</keyword>
<evidence type="ECO:0000313" key="4">
    <source>
        <dbReference type="Proteomes" id="UP000016934"/>
    </source>
</evidence>
<dbReference type="EMBL" id="KB445641">
    <property type="protein sequence ID" value="EMD65563.1"/>
    <property type="molecule type" value="Genomic_DNA"/>
</dbReference>
<evidence type="ECO:0000256" key="1">
    <source>
        <dbReference type="SAM" id="SignalP"/>
    </source>
</evidence>
<protein>
    <recommendedName>
        <fullName evidence="2">DUF1996 domain-containing protein</fullName>
    </recommendedName>
</protein>
<dbReference type="Proteomes" id="UP000016934">
    <property type="component" value="Unassembled WGS sequence"/>
</dbReference>
<dbReference type="eggNOG" id="ENOG502SH53">
    <property type="taxonomic scope" value="Eukaryota"/>
</dbReference>
<sequence>MHWSNIILTVAALANTAVGQNMLRFACSQLVVERTDPLVNPGMKYTPHLHQIVGGNAFNITMDPSIDLAKTSTCTSCSFVQDKSNYWTAVMFFKAKNGTYIRVPQIGNGGPQGKLINDGGLDVYYIPSGKTTAFRKGFRMLVGSATNKDPSKVKLSNICHRCWTSPSEDTFVGGAPCTGSDTVDIPKDPKCKLIRQTIIFPACWDGKNLDSPDHQSHVAYGQGSGANGGGACPSSHPVKLPQIMYELMWDVSKFADRSLWPTDGSDPFVYSMGIGGSAAHGDYVFGWDGDSLQKAMDNGCNLNNACPKAGLTTQQPAQYNACKKKQQAPEQVDGWLKSLPLGDMPMRA</sequence>
<feature type="chain" id="PRO_5004024924" description="DUF1996 domain-containing protein" evidence="1">
    <location>
        <begin position="20"/>
        <end position="348"/>
    </location>
</feature>
<dbReference type="PANTHER" id="PTHR43662:SF4">
    <property type="entry name" value="DUF1996 DOMAIN-CONTAINING PROTEIN"/>
    <property type="match status" value="1"/>
</dbReference>
<dbReference type="GeneID" id="19132667"/>